<evidence type="ECO:0000313" key="3">
    <source>
        <dbReference type="EMBL" id="TFD26988.1"/>
    </source>
</evidence>
<dbReference type="OrthoDB" id="9794834at2"/>
<dbReference type="Pfam" id="PF01381">
    <property type="entry name" value="HTH_3"/>
    <property type="match status" value="1"/>
</dbReference>
<dbReference type="PANTHER" id="PTHR43236:SF1">
    <property type="entry name" value="BLL7220 PROTEIN"/>
    <property type="match status" value="1"/>
</dbReference>
<dbReference type="Gene3D" id="1.10.10.2910">
    <property type="match status" value="1"/>
</dbReference>
<dbReference type="Pfam" id="PF06114">
    <property type="entry name" value="Peptidase_M78"/>
    <property type="match status" value="1"/>
</dbReference>
<feature type="domain" description="HTH cro/C1-type" evidence="2">
    <location>
        <begin position="30"/>
        <end position="84"/>
    </location>
</feature>
<dbReference type="InterPro" id="IPR001387">
    <property type="entry name" value="Cro/C1-type_HTH"/>
</dbReference>
<dbReference type="SUPFAM" id="SSF47413">
    <property type="entry name" value="lambda repressor-like DNA-binding domains"/>
    <property type="match status" value="1"/>
</dbReference>
<dbReference type="InterPro" id="IPR010982">
    <property type="entry name" value="Lambda_DNA-bd_dom_sf"/>
</dbReference>
<dbReference type="CDD" id="cd00093">
    <property type="entry name" value="HTH_XRE"/>
    <property type="match status" value="1"/>
</dbReference>
<dbReference type="AlphaFoldDB" id="A0A4Y8JS89"/>
<dbReference type="SMART" id="SM00530">
    <property type="entry name" value="HTH_XRE"/>
    <property type="match status" value="1"/>
</dbReference>
<reference evidence="3 4" key="1">
    <citation type="submission" date="2019-03" db="EMBL/GenBank/DDBJ databases">
        <title>Genomics of glacier-inhabiting Cryobacterium strains.</title>
        <authorList>
            <person name="Liu Q."/>
            <person name="Xin Y.-H."/>
        </authorList>
    </citation>
    <scope>NUCLEOTIDE SEQUENCE [LARGE SCALE GENOMIC DNA]</scope>
    <source>
        <strain evidence="3 4">TMT1-51</strain>
    </source>
</reference>
<keyword evidence="4" id="KW-1185">Reference proteome</keyword>
<dbReference type="PANTHER" id="PTHR43236">
    <property type="entry name" value="ANTITOXIN HIGA1"/>
    <property type="match status" value="1"/>
</dbReference>
<dbReference type="PROSITE" id="PS50943">
    <property type="entry name" value="HTH_CROC1"/>
    <property type="match status" value="1"/>
</dbReference>
<evidence type="ECO:0000256" key="1">
    <source>
        <dbReference type="ARBA" id="ARBA00007227"/>
    </source>
</evidence>
<evidence type="ECO:0000313" key="4">
    <source>
        <dbReference type="Proteomes" id="UP000297472"/>
    </source>
</evidence>
<proteinExistence type="inferred from homology"/>
<gene>
    <name evidence="3" type="ORF">E3T49_13955</name>
</gene>
<dbReference type="Gene3D" id="1.10.260.40">
    <property type="entry name" value="lambda repressor-like DNA-binding domains"/>
    <property type="match status" value="1"/>
</dbReference>
<evidence type="ECO:0000259" key="2">
    <source>
        <dbReference type="PROSITE" id="PS50943"/>
    </source>
</evidence>
<dbReference type="InterPro" id="IPR010359">
    <property type="entry name" value="IrrE_HExxH"/>
</dbReference>
<dbReference type="EMBL" id="SOHA01000040">
    <property type="protein sequence ID" value="TFD26988.1"/>
    <property type="molecule type" value="Genomic_DNA"/>
</dbReference>
<comment type="caution">
    <text evidence="3">The sequence shown here is derived from an EMBL/GenBank/DDBJ whole genome shotgun (WGS) entry which is preliminary data.</text>
</comment>
<organism evidence="3 4">
    <name type="scientific">Cryobacterium cryoconiti</name>
    <dbReference type="NCBI Taxonomy" id="1259239"/>
    <lineage>
        <taxon>Bacteria</taxon>
        <taxon>Bacillati</taxon>
        <taxon>Actinomycetota</taxon>
        <taxon>Actinomycetes</taxon>
        <taxon>Micrococcales</taxon>
        <taxon>Microbacteriaceae</taxon>
        <taxon>Cryobacterium</taxon>
    </lineage>
</organism>
<protein>
    <submittedName>
        <fullName evidence="3">ImmA/IrrE family metallo-endopeptidase</fullName>
    </submittedName>
</protein>
<sequence>MTLTVLDSSTEKACSSKAHSMKTQFNPQRILAARDLLGFTLTELAEAIEVSQAFLSQVAGGNKNLSEPHAESLAQVTGLPITFFTMESPDLPSDSLRFRKNKTASSRLTRQASALFRETYRVAADLAAATALKTRPLTQASTTIESIDDTRLEDAAAAARSLLGLDGSQPILNLTRSIERLGIVVAPIILDPISEESGVVAPGHFGISHGKTDQGTPLIGYFPGSAPDRDRFTLAHELGHLVLHPGRQLPSAEDEANYFAGALLFPEAAARSLIRPDATLSQLARVKAEYGISIQALIMRAAALGILSPERKRSLFVQLSARGWRTNEPVEVAAEYPLLFRKMFDIATSGVKSVSLIEQRFGLPMSYLRSMAPSASNRGLENGAEVISLRRA</sequence>
<name>A0A4Y8JS89_9MICO</name>
<dbReference type="InterPro" id="IPR052345">
    <property type="entry name" value="Rad_response_metalloprotease"/>
</dbReference>
<accession>A0A4Y8JS89</accession>
<dbReference type="Proteomes" id="UP000297472">
    <property type="component" value="Unassembled WGS sequence"/>
</dbReference>
<comment type="similarity">
    <text evidence="1">Belongs to the short-chain fatty acyl-CoA assimilation regulator (ScfR) family.</text>
</comment>
<dbReference type="GO" id="GO:0003677">
    <property type="term" value="F:DNA binding"/>
    <property type="evidence" value="ECO:0007669"/>
    <property type="project" value="InterPro"/>
</dbReference>